<sequence length="266" mass="30313">MFTAITNSGGVKMKNAKLNWVRLPIDNIENCRELGGYSTDKGQQTKWHAFLRSSDLSKISQEDIEFLKEYGVSTVIDLRRKDEIEKSRNLLGDVDSIDYHNISFITESVADITKLKGTEEISMGDFYIELLKQRPTVKEIFQTIYHAKDGTILFNCQVGKDRTGVLAMLLFGIAGVEKKDIISNYEVSFTNLESLQKLLVQFKQLSSNLFLSNREDIIKAYDHIMTAYGNFNDYLRACGVTQEVIDGVKTRLVDDYQESRFKVTGN</sequence>
<comment type="similarity">
    <text evidence="1">Belongs to the protein-tyrosine phosphatase family.</text>
</comment>
<dbReference type="SUPFAM" id="SSF52799">
    <property type="entry name" value="(Phosphotyrosine protein) phosphatases II"/>
    <property type="match status" value="1"/>
</dbReference>
<reference evidence="2 3" key="1">
    <citation type="journal article" date="2015" name="Antonie Van Leeuwenhoek">
        <title>Oceanobacillus bengalensis sp. nov., a bacterium isolated from seawater of the Bay of Bengal.</title>
        <authorList>
            <person name="Yongchang O."/>
            <person name="Xiang W."/>
            <person name="Wang G."/>
        </authorList>
    </citation>
    <scope>NUCLEOTIDE SEQUENCE [LARGE SCALE GENOMIC DNA]</scope>
    <source>
        <strain evidence="2 3">MCCC 1K00260</strain>
    </source>
</reference>
<evidence type="ECO:0000313" key="2">
    <source>
        <dbReference type="EMBL" id="RKQ17125.1"/>
    </source>
</evidence>
<dbReference type="Gene3D" id="3.90.190.10">
    <property type="entry name" value="Protein tyrosine phosphatase superfamily"/>
    <property type="match status" value="1"/>
</dbReference>
<dbReference type="Pfam" id="PF13350">
    <property type="entry name" value="Y_phosphatase3"/>
    <property type="match status" value="1"/>
</dbReference>
<dbReference type="Proteomes" id="UP000281813">
    <property type="component" value="Unassembled WGS sequence"/>
</dbReference>
<gene>
    <name evidence="2" type="ORF">D8M05_05495</name>
</gene>
<dbReference type="AlphaFoldDB" id="A0A494Z3M3"/>
<evidence type="ECO:0000256" key="1">
    <source>
        <dbReference type="ARBA" id="ARBA00009580"/>
    </source>
</evidence>
<dbReference type="InterPro" id="IPR029021">
    <property type="entry name" value="Prot-tyrosine_phosphatase-like"/>
</dbReference>
<dbReference type="PANTHER" id="PTHR31126">
    <property type="entry name" value="TYROSINE-PROTEIN PHOSPHATASE"/>
    <property type="match status" value="1"/>
</dbReference>
<proteinExistence type="inferred from homology"/>
<keyword evidence="3" id="KW-1185">Reference proteome</keyword>
<evidence type="ECO:0000313" key="3">
    <source>
        <dbReference type="Proteomes" id="UP000281813"/>
    </source>
</evidence>
<dbReference type="InterPro" id="IPR026893">
    <property type="entry name" value="Tyr/Ser_Pase_IphP-type"/>
</dbReference>
<protein>
    <submittedName>
        <fullName evidence="2">Tyrosine-protein phosphatase</fullName>
    </submittedName>
</protein>
<organism evidence="2 3">
    <name type="scientific">Oceanobacillus bengalensis</name>
    <dbReference type="NCBI Taxonomy" id="1435466"/>
    <lineage>
        <taxon>Bacteria</taxon>
        <taxon>Bacillati</taxon>
        <taxon>Bacillota</taxon>
        <taxon>Bacilli</taxon>
        <taxon>Bacillales</taxon>
        <taxon>Bacillaceae</taxon>
        <taxon>Oceanobacillus</taxon>
    </lineage>
</organism>
<name>A0A494Z3M3_9BACI</name>
<dbReference type="GO" id="GO:0004721">
    <property type="term" value="F:phosphoprotein phosphatase activity"/>
    <property type="evidence" value="ECO:0007669"/>
    <property type="project" value="InterPro"/>
</dbReference>
<dbReference type="EMBL" id="RBZO01000006">
    <property type="protein sequence ID" value="RKQ17125.1"/>
    <property type="molecule type" value="Genomic_DNA"/>
</dbReference>
<dbReference type="PANTHER" id="PTHR31126:SF1">
    <property type="entry name" value="TYROSINE SPECIFIC PROTEIN PHOSPHATASES DOMAIN-CONTAINING PROTEIN"/>
    <property type="match status" value="1"/>
</dbReference>
<accession>A0A494Z3M3</accession>
<dbReference type="OrthoDB" id="1188001at2"/>
<comment type="caution">
    <text evidence="2">The sequence shown here is derived from an EMBL/GenBank/DDBJ whole genome shotgun (WGS) entry which is preliminary data.</text>
</comment>